<accession>A0A4R5MJ56</accession>
<dbReference type="SUPFAM" id="SSF55729">
    <property type="entry name" value="Acyl-CoA N-acyltransferases (Nat)"/>
    <property type="match status" value="1"/>
</dbReference>
<dbReference type="OrthoDB" id="961272at2"/>
<evidence type="ECO:0000259" key="1">
    <source>
        <dbReference type="PROSITE" id="PS51186"/>
    </source>
</evidence>
<dbReference type="CDD" id="cd04301">
    <property type="entry name" value="NAT_SF"/>
    <property type="match status" value="1"/>
</dbReference>
<dbReference type="EMBL" id="SJCY01000013">
    <property type="protein sequence ID" value="TDG35099.1"/>
    <property type="molecule type" value="Genomic_DNA"/>
</dbReference>
<dbReference type="Pfam" id="PF00583">
    <property type="entry name" value="Acetyltransf_1"/>
    <property type="match status" value="1"/>
</dbReference>
<keyword evidence="2" id="KW-0808">Transferase</keyword>
<keyword evidence="3" id="KW-1185">Reference proteome</keyword>
<protein>
    <submittedName>
        <fullName evidence="2">N-acetyltransferase</fullName>
    </submittedName>
</protein>
<name>A0A4R5MJ56_9SPHI</name>
<dbReference type="InterPro" id="IPR000182">
    <property type="entry name" value="GNAT_dom"/>
</dbReference>
<evidence type="ECO:0000313" key="2">
    <source>
        <dbReference type="EMBL" id="TDG35099.1"/>
    </source>
</evidence>
<dbReference type="AlphaFoldDB" id="A0A4R5MJ56"/>
<dbReference type="PROSITE" id="PS51186">
    <property type="entry name" value="GNAT"/>
    <property type="match status" value="1"/>
</dbReference>
<dbReference type="RefSeq" id="WP_133263597.1">
    <property type="nucleotide sequence ID" value="NZ_SJCY01000013.1"/>
</dbReference>
<sequence length="146" mass="17230">MIRPYEVTDKDEVINLIKLNTPKYFAFEEEADLIEYLEKKRQLYYVLIFEGKLVGCGGINFTDDNTTATISWDIFHPNFHCRGLGTRMLKYRIDKLSALATIEKIVVRTTQITYKFYQKYGFELVEIKKDYWAVGFDLYHMNLAVT</sequence>
<dbReference type="InterPro" id="IPR016181">
    <property type="entry name" value="Acyl_CoA_acyltransferase"/>
</dbReference>
<dbReference type="Proteomes" id="UP000295668">
    <property type="component" value="Unassembled WGS sequence"/>
</dbReference>
<organism evidence="2 3">
    <name type="scientific">Pedobacter changchengzhani</name>
    <dbReference type="NCBI Taxonomy" id="2529274"/>
    <lineage>
        <taxon>Bacteria</taxon>
        <taxon>Pseudomonadati</taxon>
        <taxon>Bacteroidota</taxon>
        <taxon>Sphingobacteriia</taxon>
        <taxon>Sphingobacteriales</taxon>
        <taxon>Sphingobacteriaceae</taxon>
        <taxon>Pedobacter</taxon>
    </lineage>
</organism>
<comment type="caution">
    <text evidence="2">The sequence shown here is derived from an EMBL/GenBank/DDBJ whole genome shotgun (WGS) entry which is preliminary data.</text>
</comment>
<gene>
    <name evidence="2" type="ORF">EZJ43_15345</name>
</gene>
<dbReference type="Gene3D" id="3.40.630.30">
    <property type="match status" value="1"/>
</dbReference>
<feature type="domain" description="N-acetyltransferase" evidence="1">
    <location>
        <begin position="1"/>
        <end position="146"/>
    </location>
</feature>
<proteinExistence type="predicted"/>
<evidence type="ECO:0000313" key="3">
    <source>
        <dbReference type="Proteomes" id="UP000295668"/>
    </source>
</evidence>
<dbReference type="GO" id="GO:0016747">
    <property type="term" value="F:acyltransferase activity, transferring groups other than amino-acyl groups"/>
    <property type="evidence" value="ECO:0007669"/>
    <property type="project" value="InterPro"/>
</dbReference>
<reference evidence="2 3" key="1">
    <citation type="submission" date="2019-02" db="EMBL/GenBank/DDBJ databases">
        <title>Pedobacter sp. nov., a novel speices isolated from soil of pinguins habitat in Antarcitica.</title>
        <authorList>
            <person name="He R.-H."/>
        </authorList>
    </citation>
    <scope>NUCLEOTIDE SEQUENCE [LARGE SCALE GENOMIC DNA]</scope>
    <source>
        <strain evidence="2 3">E01020</strain>
    </source>
</reference>